<reference evidence="2 3" key="1">
    <citation type="submission" date="2016-02" db="EMBL/GenBank/DDBJ databases">
        <title>Genome sequence of Clostridium thermobutyricum DSM 4928.</title>
        <authorList>
            <person name="Poehlein A."/>
            <person name="Daniel R."/>
        </authorList>
    </citation>
    <scope>NUCLEOTIDE SEQUENCE [LARGE SCALE GENOMIC DNA]</scope>
    <source>
        <strain evidence="2 3">DSM 4928</strain>
    </source>
</reference>
<feature type="transmembrane region" description="Helical" evidence="1">
    <location>
        <begin position="199"/>
        <end position="223"/>
    </location>
</feature>
<keyword evidence="1" id="KW-0472">Membrane</keyword>
<accession>A0A1V4SZC7</accession>
<keyword evidence="1" id="KW-0812">Transmembrane</keyword>
<feature type="transmembrane region" description="Helical" evidence="1">
    <location>
        <begin position="113"/>
        <end position="135"/>
    </location>
</feature>
<evidence type="ECO:0000313" key="3">
    <source>
        <dbReference type="Proteomes" id="UP000191448"/>
    </source>
</evidence>
<feature type="transmembrane region" description="Helical" evidence="1">
    <location>
        <begin position="161"/>
        <end position="179"/>
    </location>
</feature>
<sequence length="299" mass="33668">MYCKNCGKKISDKAFECPACGTSVGSGNSYCQECGGEITDNTKYYCSHCGCPTKGNFILRPRKDTRTGTLKRDVKELLDNPDIHQKSVYTFSFLIPTIVVMAIYSYIIKDFYIISPIVTLILGIILSIPISYLIYNLSCREKEAVNNQNTKLKFTFSIKEWLPIFIIVAIENVLNDIIHALTLKANIDTILGIPTSLHIILPIASLIVYLAIIPLPVVIFIALNKNMSVIETIVYGYKIGLKNYWQLLKLQLSFIPLIFLCAITLGILLIWKGFYISTTPYVLAGQLVEKFETKEKVVE</sequence>
<dbReference type="AlphaFoldDB" id="A0A1V4SZC7"/>
<proteinExistence type="predicted"/>
<dbReference type="RefSeq" id="WP_080021855.1">
    <property type="nucleotide sequence ID" value="NZ_LTAY01000021.1"/>
</dbReference>
<feature type="transmembrane region" description="Helical" evidence="1">
    <location>
        <begin position="252"/>
        <end position="271"/>
    </location>
</feature>
<feature type="transmembrane region" description="Helical" evidence="1">
    <location>
        <begin position="88"/>
        <end position="107"/>
    </location>
</feature>
<dbReference type="OrthoDB" id="9816361at2"/>
<keyword evidence="1" id="KW-1133">Transmembrane helix</keyword>
<dbReference type="Proteomes" id="UP000191448">
    <property type="component" value="Unassembled WGS sequence"/>
</dbReference>
<name>A0A1V4SZC7_9CLOT</name>
<gene>
    <name evidence="2" type="ORF">CLTHE_05030</name>
</gene>
<evidence type="ECO:0008006" key="4">
    <source>
        <dbReference type="Google" id="ProtNLM"/>
    </source>
</evidence>
<protein>
    <recommendedName>
        <fullName evidence="4">Double zinc ribbon</fullName>
    </recommendedName>
</protein>
<evidence type="ECO:0000256" key="1">
    <source>
        <dbReference type="SAM" id="Phobius"/>
    </source>
</evidence>
<organism evidence="2 3">
    <name type="scientific">Clostridium thermobutyricum DSM 4928</name>
    <dbReference type="NCBI Taxonomy" id="1121339"/>
    <lineage>
        <taxon>Bacteria</taxon>
        <taxon>Bacillati</taxon>
        <taxon>Bacillota</taxon>
        <taxon>Clostridia</taxon>
        <taxon>Eubacteriales</taxon>
        <taxon>Clostridiaceae</taxon>
        <taxon>Clostridium</taxon>
    </lineage>
</organism>
<evidence type="ECO:0000313" key="2">
    <source>
        <dbReference type="EMBL" id="OPX49772.1"/>
    </source>
</evidence>
<comment type="caution">
    <text evidence="2">The sequence shown here is derived from an EMBL/GenBank/DDBJ whole genome shotgun (WGS) entry which is preliminary data.</text>
</comment>
<dbReference type="EMBL" id="LTAY01000021">
    <property type="protein sequence ID" value="OPX49772.1"/>
    <property type="molecule type" value="Genomic_DNA"/>
</dbReference>